<dbReference type="AlphaFoldDB" id="A0A563VY35"/>
<sequence length="150" mass="17585">MGGLRYSDKKRICFVIKKGNSETFYEQLKQLTNQVCQEWESQGNDSKEFQEKGPKIVIILDNASCHKKPEFLDKIESELPNIKLEFLPAYSPDYNLIELVWHSAKEYIAHREFETKEELEKLVKRLLNEGKLIINWSRKLKNQGNAVNVI</sequence>
<protein>
    <submittedName>
        <fullName evidence="2">Transposase</fullName>
    </submittedName>
</protein>
<dbReference type="InterPro" id="IPR038717">
    <property type="entry name" value="Tc1-like_DDE_dom"/>
</dbReference>
<reference evidence="2 3" key="1">
    <citation type="submission" date="2019-01" db="EMBL/GenBank/DDBJ databases">
        <authorList>
            <person name="Brito A."/>
        </authorList>
    </citation>
    <scope>NUCLEOTIDE SEQUENCE [LARGE SCALE GENOMIC DNA]</scope>
    <source>
        <strain evidence="2">1</strain>
    </source>
</reference>
<name>A0A563VY35_9CYAN</name>
<proteinExistence type="predicted"/>
<dbReference type="Gene3D" id="3.30.420.10">
    <property type="entry name" value="Ribonuclease H-like superfamily/Ribonuclease H"/>
    <property type="match status" value="1"/>
</dbReference>
<dbReference type="InterPro" id="IPR036397">
    <property type="entry name" value="RNaseH_sf"/>
</dbReference>
<gene>
    <name evidence="2" type="ORF">H1P_4370002</name>
</gene>
<dbReference type="Pfam" id="PF13358">
    <property type="entry name" value="DDE_3"/>
    <property type="match status" value="1"/>
</dbReference>
<evidence type="ECO:0000313" key="3">
    <source>
        <dbReference type="Proteomes" id="UP000320055"/>
    </source>
</evidence>
<feature type="domain" description="Tc1-like transposase DDE" evidence="1">
    <location>
        <begin position="1"/>
        <end position="119"/>
    </location>
</feature>
<keyword evidence="3" id="KW-1185">Reference proteome</keyword>
<dbReference type="EMBL" id="CAACVJ010000376">
    <property type="protein sequence ID" value="VEP16329.1"/>
    <property type="molecule type" value="Genomic_DNA"/>
</dbReference>
<accession>A0A563VY35</accession>
<organism evidence="2 3">
    <name type="scientific">Hyella patelloides LEGE 07179</name>
    <dbReference type="NCBI Taxonomy" id="945734"/>
    <lineage>
        <taxon>Bacteria</taxon>
        <taxon>Bacillati</taxon>
        <taxon>Cyanobacteriota</taxon>
        <taxon>Cyanophyceae</taxon>
        <taxon>Pleurocapsales</taxon>
        <taxon>Hyellaceae</taxon>
        <taxon>Hyella</taxon>
    </lineage>
</organism>
<dbReference type="Proteomes" id="UP000320055">
    <property type="component" value="Unassembled WGS sequence"/>
</dbReference>
<evidence type="ECO:0000259" key="1">
    <source>
        <dbReference type="Pfam" id="PF13358"/>
    </source>
</evidence>
<dbReference type="GO" id="GO:0003676">
    <property type="term" value="F:nucleic acid binding"/>
    <property type="evidence" value="ECO:0007669"/>
    <property type="project" value="InterPro"/>
</dbReference>
<evidence type="ECO:0000313" key="2">
    <source>
        <dbReference type="EMBL" id="VEP16329.1"/>
    </source>
</evidence>